<evidence type="ECO:0000259" key="1">
    <source>
        <dbReference type="Pfam" id="PF04773"/>
    </source>
</evidence>
<dbReference type="PANTHER" id="PTHR30273:SF2">
    <property type="entry name" value="PROTEIN FECR"/>
    <property type="match status" value="1"/>
</dbReference>
<name>A0A517S8K0_9PLAN</name>
<dbReference type="PANTHER" id="PTHR30273">
    <property type="entry name" value="PERIPLASMIC SIGNAL SENSOR AND SIGMA FACTOR ACTIVATOR FECR-RELATED"/>
    <property type="match status" value="1"/>
</dbReference>
<dbReference type="InParanoid" id="A0A517S8K0"/>
<reference evidence="2 3" key="1">
    <citation type="submission" date="2019-02" db="EMBL/GenBank/DDBJ databases">
        <title>Deep-cultivation of Planctomycetes and their phenomic and genomic characterization uncovers novel biology.</title>
        <authorList>
            <person name="Wiegand S."/>
            <person name="Jogler M."/>
            <person name="Boedeker C."/>
            <person name="Pinto D."/>
            <person name="Vollmers J."/>
            <person name="Rivas-Marin E."/>
            <person name="Kohn T."/>
            <person name="Peeters S.H."/>
            <person name="Heuer A."/>
            <person name="Rast P."/>
            <person name="Oberbeckmann S."/>
            <person name="Bunk B."/>
            <person name="Jeske O."/>
            <person name="Meyerdierks A."/>
            <person name="Storesund J.E."/>
            <person name="Kallscheuer N."/>
            <person name="Luecker S."/>
            <person name="Lage O.M."/>
            <person name="Pohl T."/>
            <person name="Merkel B.J."/>
            <person name="Hornburger P."/>
            <person name="Mueller R.-W."/>
            <person name="Bruemmer F."/>
            <person name="Labrenz M."/>
            <person name="Spormann A.M."/>
            <person name="Op den Camp H."/>
            <person name="Overmann J."/>
            <person name="Amann R."/>
            <person name="Jetten M.S.M."/>
            <person name="Mascher T."/>
            <person name="Medema M.H."/>
            <person name="Devos D.P."/>
            <person name="Kaster A.-K."/>
            <person name="Ovreas L."/>
            <person name="Rohde M."/>
            <person name="Galperin M.Y."/>
            <person name="Jogler C."/>
        </authorList>
    </citation>
    <scope>NUCLEOTIDE SEQUENCE [LARGE SCALE GENOMIC DNA]</scope>
    <source>
        <strain evidence="2 3">Pan44</strain>
    </source>
</reference>
<sequence length="475" mass="51714">MPDSPDQDIFIARFLEGSLSDEELVEASALMEDPEFADRVVRNSRVQELLLKAGTEIHGAESHDPSEASLSLPPDHAFRSPARRSVRTRLIACTLAMSACAGWFLFTRPSPAVATVSRSVNAVWKSGEKRWSVGDQLRAGDSLTMQEGRAELLFKNGAVMVLDGDVSMKMVSAESVALLRGSATTRLDKAKGGAFDVQTPSAHVVDLGTEFGVRVQDDGNTDVVVFEGAVDIRPRGDRPSPSQSPQRLDVGEALHSKANGPWERLVSVTDDAFPSTDRLYPVAKTRAPIIASISDNRRPGDKPKFYRICHEGFVEDARAFVDMPYEWNGLTAEGLPAFLRGADYVQTFNTDRSQSSLNITVELAAPAMLYILYDNRILIPEWLASGFEDTGVDIGLDEEQGRLRQYRTPLEIGGGKGIDQTCSVWARRVDSTGPVVVGPVAALKPEFAEAGRTMLGIVAQPLPPLARPHDRDAAE</sequence>
<dbReference type="Pfam" id="PF04773">
    <property type="entry name" value="FecR"/>
    <property type="match status" value="1"/>
</dbReference>
<dbReference type="InterPro" id="IPR012373">
    <property type="entry name" value="Ferrdict_sens_TM"/>
</dbReference>
<dbReference type="InterPro" id="IPR006860">
    <property type="entry name" value="FecR"/>
</dbReference>
<organism evidence="2 3">
    <name type="scientific">Caulifigura coniformis</name>
    <dbReference type="NCBI Taxonomy" id="2527983"/>
    <lineage>
        <taxon>Bacteria</taxon>
        <taxon>Pseudomonadati</taxon>
        <taxon>Planctomycetota</taxon>
        <taxon>Planctomycetia</taxon>
        <taxon>Planctomycetales</taxon>
        <taxon>Planctomycetaceae</taxon>
        <taxon>Caulifigura</taxon>
    </lineage>
</organism>
<dbReference type="Proteomes" id="UP000315700">
    <property type="component" value="Chromosome"/>
</dbReference>
<dbReference type="GO" id="GO:0016989">
    <property type="term" value="F:sigma factor antagonist activity"/>
    <property type="evidence" value="ECO:0007669"/>
    <property type="project" value="TreeGrafter"/>
</dbReference>
<evidence type="ECO:0000313" key="2">
    <source>
        <dbReference type="EMBL" id="QDT52433.1"/>
    </source>
</evidence>
<keyword evidence="3" id="KW-1185">Reference proteome</keyword>
<gene>
    <name evidence="2" type="ORF">Pan44_04440</name>
</gene>
<feature type="domain" description="FecR protein" evidence="1">
    <location>
        <begin position="144"/>
        <end position="230"/>
    </location>
</feature>
<accession>A0A517S8K0</accession>
<protein>
    <submittedName>
        <fullName evidence="2">Fec operon regulator FecR</fullName>
    </submittedName>
</protein>
<dbReference type="KEGG" id="ccos:Pan44_04440"/>
<dbReference type="OrthoDB" id="256916at2"/>
<dbReference type="RefSeq" id="WP_145026778.1">
    <property type="nucleotide sequence ID" value="NZ_CP036271.1"/>
</dbReference>
<proteinExistence type="predicted"/>
<dbReference type="AlphaFoldDB" id="A0A517S8K0"/>
<dbReference type="Gene3D" id="2.60.120.1440">
    <property type="match status" value="1"/>
</dbReference>
<evidence type="ECO:0000313" key="3">
    <source>
        <dbReference type="Proteomes" id="UP000315700"/>
    </source>
</evidence>
<dbReference type="EMBL" id="CP036271">
    <property type="protein sequence ID" value="QDT52433.1"/>
    <property type="molecule type" value="Genomic_DNA"/>
</dbReference>